<protein>
    <submittedName>
        <fullName evidence="1">Uncharacterized protein</fullName>
    </submittedName>
</protein>
<dbReference type="AlphaFoldDB" id="A0A8J7P8M2"/>
<reference evidence="1" key="1">
    <citation type="submission" date="2021-02" db="EMBL/GenBank/DDBJ databases">
        <title>Genome-Resolved Metagenomics of a Microbial Community Performing Photosynthetic Biological Nutrient Removal.</title>
        <authorList>
            <person name="Mcdaniel E.A."/>
        </authorList>
    </citation>
    <scope>NUCLEOTIDE SEQUENCE</scope>
    <source>
        <strain evidence="1">UWPOB_OBS1</strain>
    </source>
</reference>
<sequence>MADAKLSRVSDDRIRELTESVESGNMSALTRFLNRLNNAQERLEVLQRIEKMNNDNRFRSGRVPRLAVEQRVFPDSDFRDIALLRKSNDWLFQDDVLYKESVLYNH</sequence>
<comment type="caution">
    <text evidence="1">The sequence shown here is derived from an EMBL/GenBank/DDBJ whole genome shotgun (WGS) entry which is preliminary data.</text>
</comment>
<name>A0A8J7P8M2_9BACT</name>
<proteinExistence type="predicted"/>
<accession>A0A8J7P8M2</accession>
<evidence type="ECO:0000313" key="2">
    <source>
        <dbReference type="Proteomes" id="UP000664277"/>
    </source>
</evidence>
<evidence type="ECO:0000313" key="1">
    <source>
        <dbReference type="EMBL" id="MBN8660661.1"/>
    </source>
</evidence>
<gene>
    <name evidence="1" type="ORF">J0M35_09880</name>
</gene>
<dbReference type="EMBL" id="JAFLCK010000012">
    <property type="protein sequence ID" value="MBN8660661.1"/>
    <property type="molecule type" value="Genomic_DNA"/>
</dbReference>
<dbReference type="Proteomes" id="UP000664277">
    <property type="component" value="Unassembled WGS sequence"/>
</dbReference>
<organism evidence="1 2">
    <name type="scientific">Candidatus Obscuribacter phosphatis</name>
    <dbReference type="NCBI Taxonomy" id="1906157"/>
    <lineage>
        <taxon>Bacteria</taxon>
        <taxon>Bacillati</taxon>
        <taxon>Candidatus Melainabacteria</taxon>
        <taxon>Candidatus Obscuribacterales</taxon>
        <taxon>Candidatus Obscuribacteraceae</taxon>
        <taxon>Candidatus Obscuribacter</taxon>
    </lineage>
</organism>